<evidence type="ECO:0000313" key="4">
    <source>
        <dbReference type="EMBL" id="MFC7337378.1"/>
    </source>
</evidence>
<evidence type="ECO:0000313" key="5">
    <source>
        <dbReference type="Proteomes" id="UP001596472"/>
    </source>
</evidence>
<dbReference type="InterPro" id="IPR051909">
    <property type="entry name" value="MFP_Cation_Efflux"/>
</dbReference>
<gene>
    <name evidence="4" type="ORF">ACFQY0_09345</name>
</gene>
<name>A0ABW2L7W4_9BACT</name>
<protein>
    <recommendedName>
        <fullName evidence="3">Multidrug resistance protein MdtA-like C-terminal permuted SH3 domain-containing protein</fullName>
    </recommendedName>
</protein>
<organism evidence="4 5">
    <name type="scientific">Haloferula chungangensis</name>
    <dbReference type="NCBI Taxonomy" id="1048331"/>
    <lineage>
        <taxon>Bacteria</taxon>
        <taxon>Pseudomonadati</taxon>
        <taxon>Verrucomicrobiota</taxon>
        <taxon>Verrucomicrobiia</taxon>
        <taxon>Verrucomicrobiales</taxon>
        <taxon>Verrucomicrobiaceae</taxon>
        <taxon>Haloferula</taxon>
    </lineage>
</organism>
<dbReference type="Gene3D" id="2.40.420.20">
    <property type="match status" value="1"/>
</dbReference>
<reference evidence="5" key="1">
    <citation type="journal article" date="2019" name="Int. J. Syst. Evol. Microbiol.">
        <title>The Global Catalogue of Microorganisms (GCM) 10K type strain sequencing project: providing services to taxonomists for standard genome sequencing and annotation.</title>
        <authorList>
            <consortium name="The Broad Institute Genomics Platform"/>
            <consortium name="The Broad Institute Genome Sequencing Center for Infectious Disease"/>
            <person name="Wu L."/>
            <person name="Ma J."/>
        </authorList>
    </citation>
    <scope>NUCLEOTIDE SEQUENCE [LARGE SCALE GENOMIC DNA]</scope>
    <source>
        <strain evidence="5">CGMCC 4.1467</strain>
    </source>
</reference>
<dbReference type="PANTHER" id="PTHR30097:SF4">
    <property type="entry name" value="SLR6042 PROTEIN"/>
    <property type="match status" value="1"/>
</dbReference>
<dbReference type="InterPro" id="IPR058627">
    <property type="entry name" value="MdtA-like_C"/>
</dbReference>
<evidence type="ECO:0000256" key="2">
    <source>
        <dbReference type="SAM" id="Coils"/>
    </source>
</evidence>
<comment type="caution">
    <text evidence="4">The sequence shown here is derived from an EMBL/GenBank/DDBJ whole genome shotgun (WGS) entry which is preliminary data.</text>
</comment>
<dbReference type="Proteomes" id="UP001596472">
    <property type="component" value="Unassembled WGS sequence"/>
</dbReference>
<feature type="domain" description="Multidrug resistance protein MdtA-like C-terminal permuted SH3" evidence="3">
    <location>
        <begin position="404"/>
        <end position="461"/>
    </location>
</feature>
<sequence>MTIRLLPLVLTVPLFAGEVAVERAPFRIEHRFTATAIPAKPALISLKPETWNDFTIEKIADHGRNVKKGEVLISFEREAYEQKLEDLSLSLAKKQLALATAELDFAKLKAETELKLEAARRSKAQADDDLKYYKEIAQPAELAELEHSAKQYQFRLDAEKEELSQLKQMYEADDLTEATEEIILQRQLVSIEAAEFDLAKALRRNEHTRKSTMPRKLQTLEDSAASASIALEKAEANLPRALKTAELDLNGTKTALERQQLEFNRLKKDAALLEIKAPVDGIFFHGSLEDGQWSLGDLAKALVESGKVPSNQVIASISPAGASLPLSARVDPDLGRVLADDSTVSVNIAGREDLKLSGKVSNPPGVPGPDGRNPITVNVEWPEDFTLRPAASATCIAVVYEKKDAISVPANALQVTADGNWNVALKMAEGKTQRRTVERGRASKDRVEILGGLEAGQVIVVPD</sequence>
<dbReference type="Pfam" id="PF25967">
    <property type="entry name" value="RND-MFP_C"/>
    <property type="match status" value="1"/>
</dbReference>
<feature type="coiled-coil region" evidence="2">
    <location>
        <begin position="77"/>
        <end position="169"/>
    </location>
</feature>
<keyword evidence="2" id="KW-0175">Coiled coil</keyword>
<keyword evidence="1" id="KW-0813">Transport</keyword>
<accession>A0ABW2L7W4</accession>
<dbReference type="RefSeq" id="WP_379711605.1">
    <property type="nucleotide sequence ID" value="NZ_JBHTBS010000004.1"/>
</dbReference>
<dbReference type="EMBL" id="JBHTBS010000004">
    <property type="protein sequence ID" value="MFC7337378.1"/>
    <property type="molecule type" value="Genomic_DNA"/>
</dbReference>
<dbReference type="PANTHER" id="PTHR30097">
    <property type="entry name" value="CATION EFFLUX SYSTEM PROTEIN CUSB"/>
    <property type="match status" value="1"/>
</dbReference>
<proteinExistence type="predicted"/>
<evidence type="ECO:0000259" key="3">
    <source>
        <dbReference type="Pfam" id="PF25967"/>
    </source>
</evidence>
<evidence type="ECO:0000256" key="1">
    <source>
        <dbReference type="ARBA" id="ARBA00022448"/>
    </source>
</evidence>
<feature type="coiled-coil region" evidence="2">
    <location>
        <begin position="217"/>
        <end position="276"/>
    </location>
</feature>
<keyword evidence="5" id="KW-1185">Reference proteome</keyword>